<dbReference type="Gene3D" id="3.30.60.270">
    <property type="match status" value="2"/>
</dbReference>
<organism evidence="21 22">
    <name type="scientific">Aspergillus terreus</name>
    <dbReference type="NCBI Taxonomy" id="33178"/>
    <lineage>
        <taxon>Eukaryota</taxon>
        <taxon>Fungi</taxon>
        <taxon>Dikarya</taxon>
        <taxon>Ascomycota</taxon>
        <taxon>Pezizomycotina</taxon>
        <taxon>Eurotiomycetes</taxon>
        <taxon>Eurotiomycetidae</taxon>
        <taxon>Eurotiales</taxon>
        <taxon>Aspergillaceae</taxon>
        <taxon>Aspergillus</taxon>
        <taxon>Aspergillus subgen. Circumdati</taxon>
    </lineage>
</organism>
<gene>
    <name evidence="21" type="ORF">ATEIFO6365_0016015100</name>
</gene>
<dbReference type="SUPFAM" id="SSF110296">
    <property type="entry name" value="Oligoxyloglucan reducing end-specific cellobiohydrolase"/>
    <property type="match status" value="2"/>
</dbReference>
<dbReference type="Gene3D" id="2.120.10.10">
    <property type="match status" value="1"/>
</dbReference>
<dbReference type="GO" id="GO:0005794">
    <property type="term" value="C:Golgi apparatus"/>
    <property type="evidence" value="ECO:0007669"/>
    <property type="project" value="UniProtKB-SubCell"/>
</dbReference>
<dbReference type="FunFam" id="2.10.70.80:FF:000006">
    <property type="entry name" value="Sortilin"/>
    <property type="match status" value="1"/>
</dbReference>
<dbReference type="VEuPathDB" id="FungiDB:ATEG_10391"/>
<evidence type="ECO:0000256" key="6">
    <source>
        <dbReference type="ARBA" id="ARBA00022692"/>
    </source>
</evidence>
<accession>A0A5M3ZE61</accession>
<comment type="caution">
    <text evidence="21">The sequence shown here is derived from an EMBL/GenBank/DDBJ whole genome shotgun (WGS) entry which is preliminary data.</text>
</comment>
<feature type="region of interest" description="Disordered" evidence="19">
    <location>
        <begin position="229"/>
        <end position="318"/>
    </location>
</feature>
<evidence type="ECO:0000256" key="11">
    <source>
        <dbReference type="ARBA" id="ARBA00023034"/>
    </source>
</evidence>
<dbReference type="Gene3D" id="2.130.10.10">
    <property type="entry name" value="YVTN repeat-like/Quinoprotein amine dehydrogenase"/>
    <property type="match status" value="2"/>
</dbReference>
<dbReference type="GO" id="GO:0006623">
    <property type="term" value="P:protein targeting to vacuole"/>
    <property type="evidence" value="ECO:0007669"/>
    <property type="project" value="TreeGrafter"/>
</dbReference>
<feature type="compositionally biased region" description="Polar residues" evidence="19">
    <location>
        <begin position="290"/>
        <end position="300"/>
    </location>
</feature>
<evidence type="ECO:0000256" key="13">
    <source>
        <dbReference type="ARBA" id="ARBA00023170"/>
    </source>
</evidence>
<keyword evidence="22" id="KW-1185">Reference proteome</keyword>
<dbReference type="EMBL" id="BLJY01000016">
    <property type="protein sequence ID" value="GFF21827.1"/>
    <property type="molecule type" value="Genomic_DNA"/>
</dbReference>
<dbReference type="GO" id="GO:0006896">
    <property type="term" value="P:Golgi to vacuole transport"/>
    <property type="evidence" value="ECO:0007669"/>
    <property type="project" value="TreeGrafter"/>
</dbReference>
<keyword evidence="12 20" id="KW-0472">Membrane</keyword>
<dbReference type="FunFam" id="2.130.10.10:FF:000676">
    <property type="entry name" value="Sortilin"/>
    <property type="match status" value="1"/>
</dbReference>
<dbReference type="GO" id="GO:0005829">
    <property type="term" value="C:cytosol"/>
    <property type="evidence" value="ECO:0007669"/>
    <property type="project" value="GOC"/>
</dbReference>
<protein>
    <recommendedName>
        <fullName evidence="4">Vacuolar protein sorting/targeting protein 10</fullName>
    </recommendedName>
    <alternativeName>
        <fullName evidence="17">Carboxypeptidase Y receptor</fullName>
    </alternativeName>
    <alternativeName>
        <fullName evidence="16 18">Sortilin VPS10</fullName>
    </alternativeName>
</protein>
<evidence type="ECO:0000256" key="12">
    <source>
        <dbReference type="ARBA" id="ARBA00023136"/>
    </source>
</evidence>
<comment type="similarity">
    <text evidence="3">Belongs to the VPS10-related sortilin family.</text>
</comment>
<evidence type="ECO:0000256" key="20">
    <source>
        <dbReference type="SAM" id="Phobius"/>
    </source>
</evidence>
<keyword evidence="9" id="KW-0653">Protein transport</keyword>
<dbReference type="OrthoDB" id="443634at2759"/>
<dbReference type="FunFam" id="2.10.70.80:FF:000001">
    <property type="entry name" value="Sortilin-related VPS10 domain-containing receptor 1"/>
    <property type="match status" value="1"/>
</dbReference>
<feature type="region of interest" description="Disordered" evidence="19">
    <location>
        <begin position="445"/>
        <end position="476"/>
    </location>
</feature>
<keyword evidence="13" id="KW-0675">Receptor</keyword>
<feature type="region of interest" description="Disordered" evidence="19">
    <location>
        <begin position="58"/>
        <end position="83"/>
    </location>
</feature>
<dbReference type="InterPro" id="IPR015943">
    <property type="entry name" value="WD40/YVTN_repeat-like_dom_sf"/>
</dbReference>
<sequence>MQIWKAKTVPDLEVDFESLPPIVQRKFFSNAERLRIRLAQGDPFDGVDYPSNVARPGLHSRSFRSRRGSPVASAKVTHRKRPFQKPLLSGPVQKFRKSRRPLPTTTTVCLATQAEVEWFFALPPKIQQRHFSAEERRRLRQACWNRNTEILDPADEALYRLHKSQQTLPTDALSLEGTTLPTSPSSIPYLDFLSDTSDDEDDMDASLYDSFRWLDEDGELDLTLDEYRPHVSNSTSDLPSRQRPSFRRTLSLNSVGLSRRMSTSVSPRKVPSSSQSTNVPSALTHAAGRGSTTRPPSGQRQPYHAPRSSTSSIDPSAQYYQDPEARLKLRVYLASPQKFDEAIEFGFPALGDKARSPQRAPGDYKPKCHDFIGTFLEDDDASVTSDNDESHPDRSRFSYTTSGTPSSHDLPFRANKRQTWVPTANSTAYRPPKNREMTLKMTLTRPDLRTDSGSPSPPAVDPTKPELSPASGGMETWETDKADQSLMKKVWPLRHTEYGPTSAFSGAYALAYCLVSNVPRLAVMIPRWLLLVSCLVLALIAQPGAAKKSSQPQWTLKEIDHKPNALFFFEDTETVLVNTRNGDLHRSFDGGNEWELVEGEDGRMKHQVALLLQHPYDSHRAYALGIDGHHWITTDQAKTWREFTLDELPAMRNPPLVFHGQDPSKVIFQGEDCVGRFCIVRSYYTDDDFRTTDILRESVGGCSWALGHPQFAEDSDLAKEIQNRTLCVVPGLKVPLPYANRLVYSDGYFNSDKEGTEVKLQEGRPVAGVMRTAAIKKFLVAAARSRGTDELALYVTVDTKNWHRAEFDGHRLEEDAYTMLESTNYSLQVDVLTSPKSGMGVLFTSNSDGTYFTRNVEHTNRDMRGTVDFEKIANIQGIVMVNVVDNPKEVENGGSKKRVVSKISFDDGRTFQPLKVDDKKLHLHSVTSYANIGRVFSSPAPGLVMGVGNTGDHLKDYSEGDLYISDDAGVTWRHALEHSHKYEFGDQGSVVIAMRDDEKTNKLEYSIDHGKSWESVELDKKIYPIMVTTTPDSTSLKFLIVGSTSKNDGDGTYITYAVDFAGLHERKCEKDDFDEQWPARLNENGEPDCLMGHKQFFRRRKPNADCFIDEEFKDPQPIFKPCKCTAEDFECEYKRSEDGEGCELPPSLQPPEGKCKKPTDTFKGPSGWRLIPGNACEREGGKNLDEEIERSCEKVGVPTDGKIKQTKQFFDSEPVVYRYMERQSSNSGDDETVLVITRNVEFFISHDHGKTWEQPLKGEKVNRLVLHPYHNDVAFLLTEGKEGYYTIDRGYTFKPFKTPLPPTQQTYLPPLAFHPQYKDWLIWTGAADCSSTSGDCHDDAYFSKNRGESWELLLRYVRRCEFEASENRPDSENLIFCEQHESESKSNPLHLLSSENFFADSRDHYTDLVNYATMSEFIIAAFKDPENPDALVATTSVDGKTFAEARFPPNLHIPVKTAYTVLESTTHAIFLHVKAGSTAEYGPLIKSNSNGTSYVLSLDAVNENRAGFADFEKMKGLEGVAVVNVVGNVEEVSKGAKKKLKTMISHNDGAQWALLPPPEKDADGKAFGCSVTSGKGTPDCSLHLHGYTERKDERDTYSSGSAIGMMIAVGNVGDYLSDSEADTFVTNDGGITWKSARKGRHMWEYGDAGSVIVLVPEDVPTNKLYYSLDEGDSWEEYRFSDVEMQIEDITTVPSDTSKNFLLWGREMKSDSGKKIATVNIDFSGLRSRQCKLDEDGHANDDYRLWEPKHPFQTDNCLFGHVEQYHRKKPDAACWNNWREPHVHSIGKNCTCTRADFECDYNFEPQSDGSCKLVPGLPLPDAEAICRADPDRIEYWEPSGYRRVPQSTCMGGDEFDHVKTKPCPHKEKEYEKKHGISGVGLFFAIVIPIAVAGGIGYYAYTRWDGKFGQIRLGEGTSGSHEWLSRDSLLVTVPIAIIAGVVAVGRALPLLAMSIWRSASGYVRLGGSRGYSRPYASRGSFAARRGDYTSVVEDEDELLGVEDLDEDDDEN</sequence>
<feature type="compositionally biased region" description="Polar residues" evidence="19">
    <location>
        <begin position="397"/>
        <end position="407"/>
    </location>
</feature>
<evidence type="ECO:0000256" key="5">
    <source>
        <dbReference type="ARBA" id="ARBA00022448"/>
    </source>
</evidence>
<dbReference type="CDD" id="cd15482">
    <property type="entry name" value="Sialidase_non-viral"/>
    <property type="match status" value="1"/>
</dbReference>
<evidence type="ECO:0000256" key="17">
    <source>
        <dbReference type="ARBA" id="ARBA00031354"/>
    </source>
</evidence>
<evidence type="ECO:0000256" key="1">
    <source>
        <dbReference type="ARBA" id="ARBA00004166"/>
    </source>
</evidence>
<name>A0A5M3ZE61_ASPTE</name>
<comment type="subcellular location">
    <subcellularLocation>
        <location evidence="1">Golgi apparatus</location>
        <location evidence="1">trans-Golgi network membrane</location>
        <topology evidence="1">Multi-pass membrane protein</topology>
    </subcellularLocation>
    <subcellularLocation>
        <location evidence="2">Prevacuolar compartment membrane</location>
        <topology evidence="2">Multi-pass membrane protein</topology>
    </subcellularLocation>
</comment>
<proteinExistence type="inferred from homology"/>
<evidence type="ECO:0000256" key="16">
    <source>
        <dbReference type="ARBA" id="ARBA00031250"/>
    </source>
</evidence>
<keyword evidence="10 20" id="KW-1133">Transmembrane helix</keyword>
<evidence type="ECO:0000313" key="22">
    <source>
        <dbReference type="Proteomes" id="UP000452235"/>
    </source>
</evidence>
<feature type="transmembrane region" description="Helical" evidence="20">
    <location>
        <begin position="1927"/>
        <end position="1946"/>
    </location>
</feature>
<evidence type="ECO:0000256" key="2">
    <source>
        <dbReference type="ARBA" id="ARBA00004488"/>
    </source>
</evidence>
<dbReference type="GO" id="GO:0016020">
    <property type="term" value="C:membrane"/>
    <property type="evidence" value="ECO:0007669"/>
    <property type="project" value="InterPro"/>
</dbReference>
<dbReference type="InterPro" id="IPR031778">
    <property type="entry name" value="Sortilin_N"/>
</dbReference>
<dbReference type="VEuPathDB" id="FungiDB:ATEG_10392"/>
<dbReference type="PANTHER" id="PTHR12106">
    <property type="entry name" value="SORTILIN RELATED"/>
    <property type="match status" value="1"/>
</dbReference>
<evidence type="ECO:0000256" key="7">
    <source>
        <dbReference type="ARBA" id="ARBA00022729"/>
    </source>
</evidence>
<evidence type="ECO:0000256" key="9">
    <source>
        <dbReference type="ARBA" id="ARBA00022927"/>
    </source>
</evidence>
<feature type="compositionally biased region" description="Polar residues" evidence="19">
    <location>
        <begin position="231"/>
        <end position="281"/>
    </location>
</feature>
<dbReference type="InterPro" id="IPR031777">
    <property type="entry name" value="Sortilin_C"/>
</dbReference>
<evidence type="ECO:0000256" key="8">
    <source>
        <dbReference type="ARBA" id="ARBA00022737"/>
    </source>
</evidence>
<comment type="function">
    <text evidence="15">Functions as a sorting receptor in the Golgi compartment required for the intracellular sorting and delivery of soluble vacuolar proteins, like carboxypeptidase Y (CPY) and proteinase A. Executes multiple rounds of sorting by cycling between the late Golgi and a prevacuolar endosome-like compartment.</text>
</comment>
<evidence type="ECO:0000313" key="21">
    <source>
        <dbReference type="EMBL" id="GFF21827.1"/>
    </source>
</evidence>
<evidence type="ECO:0000256" key="4">
    <source>
        <dbReference type="ARBA" id="ARBA00015369"/>
    </source>
</evidence>
<dbReference type="Pfam" id="PF15901">
    <property type="entry name" value="Sortilin_C"/>
    <property type="match status" value="2"/>
</dbReference>
<dbReference type="InterPro" id="IPR006581">
    <property type="entry name" value="VPS10"/>
</dbReference>
<keyword evidence="14" id="KW-0325">Glycoprotein</keyword>
<keyword evidence="8" id="KW-0677">Repeat</keyword>
<evidence type="ECO:0000256" key="15">
    <source>
        <dbReference type="ARBA" id="ARBA00025569"/>
    </source>
</evidence>
<dbReference type="Proteomes" id="UP000452235">
    <property type="component" value="Unassembled WGS sequence"/>
</dbReference>
<dbReference type="Gene3D" id="2.10.70.80">
    <property type="match status" value="2"/>
</dbReference>
<feature type="compositionally biased region" description="Polar residues" evidence="19">
    <location>
        <begin position="307"/>
        <end position="318"/>
    </location>
</feature>
<keyword evidence="7" id="KW-0732">Signal</keyword>
<dbReference type="InterPro" id="IPR036278">
    <property type="entry name" value="Sialidase_sf"/>
</dbReference>
<feature type="transmembrane region" description="Helical" evidence="20">
    <location>
        <begin position="1875"/>
        <end position="1899"/>
    </location>
</feature>
<evidence type="ECO:0000256" key="14">
    <source>
        <dbReference type="ARBA" id="ARBA00023180"/>
    </source>
</evidence>
<evidence type="ECO:0000256" key="19">
    <source>
        <dbReference type="SAM" id="MobiDB-lite"/>
    </source>
</evidence>
<evidence type="ECO:0000256" key="3">
    <source>
        <dbReference type="ARBA" id="ARBA00008251"/>
    </source>
</evidence>
<dbReference type="SMART" id="SM00602">
    <property type="entry name" value="VPS10"/>
    <property type="match status" value="2"/>
</dbReference>
<keyword evidence="6 20" id="KW-0812">Transmembrane</keyword>
<feature type="region of interest" description="Disordered" evidence="19">
    <location>
        <begin position="379"/>
        <end position="413"/>
    </location>
</feature>
<dbReference type="SUPFAM" id="SSF50939">
    <property type="entry name" value="Sialidases"/>
    <property type="match status" value="1"/>
</dbReference>
<dbReference type="Pfam" id="PF15902">
    <property type="entry name" value="Sortilin-Vps10"/>
    <property type="match status" value="2"/>
</dbReference>
<reference evidence="21 22" key="1">
    <citation type="submission" date="2020-01" db="EMBL/GenBank/DDBJ databases">
        <title>Aspergillus terreus IFO 6365 whole genome shotgun sequence.</title>
        <authorList>
            <person name="Kanamasa S."/>
            <person name="Takahashi H."/>
        </authorList>
    </citation>
    <scope>NUCLEOTIDE SEQUENCE [LARGE SCALE GENOMIC DNA]</scope>
    <source>
        <strain evidence="21 22">IFO 6365</strain>
    </source>
</reference>
<evidence type="ECO:0000256" key="10">
    <source>
        <dbReference type="ARBA" id="ARBA00022989"/>
    </source>
</evidence>
<evidence type="ECO:0000256" key="18">
    <source>
        <dbReference type="ARBA" id="ARBA00031902"/>
    </source>
</evidence>
<dbReference type="GO" id="GO:0006895">
    <property type="term" value="P:Golgi to endosome transport"/>
    <property type="evidence" value="ECO:0007669"/>
    <property type="project" value="TreeGrafter"/>
</dbReference>
<keyword evidence="5" id="KW-0813">Transport</keyword>
<keyword evidence="11" id="KW-0333">Golgi apparatus</keyword>
<dbReference type="PANTHER" id="PTHR12106:SF27">
    <property type="entry name" value="SORTILIN-RELATED RECEPTOR"/>
    <property type="match status" value="1"/>
</dbReference>
<dbReference type="FunFam" id="3.30.60.270:FF:000005">
    <property type="entry name" value="Sortilin"/>
    <property type="match status" value="2"/>
</dbReference>
<dbReference type="InterPro" id="IPR050310">
    <property type="entry name" value="VPS10-sortilin"/>
</dbReference>